<dbReference type="SUPFAM" id="SSF55874">
    <property type="entry name" value="ATPase domain of HSP90 chaperone/DNA topoisomerase II/histidine kinase"/>
    <property type="match status" value="1"/>
</dbReference>
<dbReference type="PRINTS" id="PR00775">
    <property type="entry name" value="HEATSHOCK90"/>
</dbReference>
<dbReference type="EMBL" id="BX572594">
    <property type="protein sequence ID" value="CAE25813.1"/>
    <property type="molecule type" value="Genomic_DNA"/>
</dbReference>
<dbReference type="KEGG" id="rpa:TX73_001920"/>
<feature type="domain" description="Histidine kinase/HSP90-like ATPase" evidence="1">
    <location>
        <begin position="382"/>
        <end position="516"/>
    </location>
</feature>
<keyword evidence="3" id="KW-0547">Nucleotide-binding</keyword>
<dbReference type="eggNOG" id="COG0326">
    <property type="taxonomic scope" value="Bacteria"/>
</dbReference>
<dbReference type="InterPro" id="IPR036890">
    <property type="entry name" value="HATPase_C_sf"/>
</dbReference>
<reference evidence="3" key="1">
    <citation type="submission" date="2003-07" db="EMBL/GenBank/DDBJ databases">
        <authorList>
            <consortium name="Rhodopseudomonas genome consortium"/>
            <person name="Larimer F."/>
            <person name="Harwood C."/>
        </authorList>
    </citation>
    <scope>NUCLEOTIDE SEQUENCE</scope>
    <source>
        <strain evidence="3">CGA009</strain>
    </source>
</reference>
<dbReference type="HOGENOM" id="CLU_016600_0_0_5"/>
<dbReference type="InterPro" id="IPR056471">
    <property type="entry name" value="HD-CE"/>
</dbReference>
<dbReference type="EMBL" id="CP116810">
    <property type="protein sequence ID" value="WCL90499.1"/>
    <property type="molecule type" value="Genomic_DNA"/>
</dbReference>
<dbReference type="Proteomes" id="UP000001426">
    <property type="component" value="Chromosome"/>
</dbReference>
<keyword evidence="3" id="KW-0067">ATP-binding</keyword>
<protein>
    <submittedName>
        <fullName evidence="3">ATP-binding protein</fullName>
    </submittedName>
    <submittedName>
        <fullName evidence="2">Aminoacyl-tRNA synthetase, class I:ATP-binding region, ATPase-like</fullName>
    </submittedName>
</protein>
<reference evidence="3" key="3">
    <citation type="submission" date="2022-12" db="EMBL/GenBank/DDBJ databases">
        <title>Complete genome sequence of Rhodopseudomonas palustris CGA0092 and corrections to the R. palustris CGA009 genome sequence.</title>
        <authorList>
            <person name="Mazny B.R."/>
            <person name="Sheff O.F."/>
            <person name="LaSarre B."/>
            <person name="McKinlay A."/>
            <person name="McKinlay J.B."/>
        </authorList>
    </citation>
    <scope>NUCLEOTIDE SEQUENCE</scope>
    <source>
        <strain evidence="3">CGA009</strain>
    </source>
</reference>
<dbReference type="Pfam" id="PF24391">
    <property type="entry name" value="HD-CE"/>
    <property type="match status" value="1"/>
</dbReference>
<dbReference type="InterPro" id="IPR020575">
    <property type="entry name" value="Hsp90_N"/>
</dbReference>
<gene>
    <name evidence="2" type="ordered locus">RPA0369</name>
    <name evidence="3" type="ORF">TX73_001920</name>
</gene>
<dbReference type="InterPro" id="IPR003594">
    <property type="entry name" value="HATPase_dom"/>
</dbReference>
<dbReference type="SMART" id="SM00387">
    <property type="entry name" value="HATPase_c"/>
    <property type="match status" value="1"/>
</dbReference>
<evidence type="ECO:0000313" key="2">
    <source>
        <dbReference type="EMBL" id="CAE25813.1"/>
    </source>
</evidence>
<dbReference type="AlphaFoldDB" id="Q6NCV0"/>
<keyword evidence="4" id="KW-1185">Reference proteome</keyword>
<evidence type="ECO:0000259" key="1">
    <source>
        <dbReference type="SMART" id="SM00387"/>
    </source>
</evidence>
<organism evidence="2">
    <name type="scientific">Rhodopseudomonas palustris (strain ATCC BAA-98 / CGA009)</name>
    <dbReference type="NCBI Taxonomy" id="258594"/>
    <lineage>
        <taxon>Bacteria</taxon>
        <taxon>Pseudomonadati</taxon>
        <taxon>Pseudomonadota</taxon>
        <taxon>Alphaproteobacteria</taxon>
        <taxon>Hyphomicrobiales</taxon>
        <taxon>Nitrobacteraceae</taxon>
        <taxon>Rhodopseudomonas</taxon>
    </lineage>
</organism>
<dbReference type="GO" id="GO:0005524">
    <property type="term" value="F:ATP binding"/>
    <property type="evidence" value="ECO:0007669"/>
    <property type="project" value="UniProtKB-KW"/>
</dbReference>
<dbReference type="GeneID" id="66891382"/>
<accession>Q6NCV0</accession>
<reference evidence="2 4" key="2">
    <citation type="journal article" date="2004" name="Nat. Biotechnol.">
        <title>Complete genome sequence of the metabolically versatile photosynthetic bacterium Rhodopseudomonas palustris.</title>
        <authorList>
            <person name="Larimer F.W."/>
            <person name="Chain P."/>
            <person name="Hauser L."/>
            <person name="Lamerdin J."/>
            <person name="Malfatti S."/>
            <person name="Do L."/>
            <person name="Land M.L."/>
            <person name="Pelletier D.A."/>
            <person name="Beatty J.T."/>
            <person name="Lang A.S."/>
            <person name="Tabita F.R."/>
            <person name="Gibson J.L."/>
            <person name="Hanson T.E."/>
            <person name="Bobst C."/>
            <person name="Torres J.L."/>
            <person name="Peres C."/>
            <person name="Harrison F.H."/>
            <person name="Gibson J."/>
            <person name="Harwood C.S."/>
        </authorList>
    </citation>
    <scope>NUCLEOTIDE SEQUENCE [LARGE SCALE GENOMIC DNA]</scope>
    <source>
        <strain evidence="4">ATCC BAA-98 / CGA009</strain>
        <strain evidence="2">CGA009</strain>
    </source>
</reference>
<sequence>MNSQIEKTGLWTISLGSKDSDREIQRKKELLRGVLLRFREHASVVTSRITATFPGLTIHDVTHLDSLWEIADLIAGSQYPLNPLEAFVFGGAILLHDAAHCFEAYEGGQLAVRKTLIWKDALASEMAAHPDEPRENLEQICDFTAIRLLHARQAEKLGEKEWKSENDTTSFFLIEDFDLRSRYGALIGKIAASHNWSIDDVKSRLRSQVNAPGDWPTEWRVDPIKLACLLRCADAAHIDNRRAPDFLLALIRRSGISLEHWKAQNWLARVDEDQSDPTKSSLLFTSTRSFKPSDAVAWWIAFDAISVLDAEIRASNNLLLSRVQRDSSSPAFKMQRVTGANVPNELSKSIETEGWTPTSARIHVGNLERLVQTLGGQSLYGDGIDEFAVVMRELLQNARDAIAARRSLTPEFSGRISVKVARRSDTHSTIEVRDDGVGMSERTMTTSLLDFGTSFWASDLVKSEFPGLRSSSFKPVGRFGIGFYAVFMIATEVLVASRRYDEGVADIVRLHFPEGLTLRPILARGADENHDTMSSTCIRLTVNEPIESLKTRRLAKGSPDHEKQIPLRNYLAAITAALDVSVVLQIEGEPPLSVHQPIDSLDDAEKTLEWLRGITFIDIPGFCNKNDAIQYVLENAYRLRRIEQDGQLVGLAAVIDRPTDDLQCVTTDTIGGLTNHVMRGASTYLGYMESHPGTAKRESAKKVATQETLQSWADEQLSILKKNKATVDQLYWAASNLANAELDPIEAISFPVLMPDKRYALMPFEEIFRLLQRTPIACLKSRTHDFAETHFGPMLIDNLPTLRPITTGSLIRVHLDGAVPKYPFSLIGCLDRLVKKSQRELVYEIKPLPLQTLLGPMDALFIKLRDV</sequence>
<dbReference type="Pfam" id="PF13589">
    <property type="entry name" value="HATPase_c_3"/>
    <property type="match status" value="1"/>
</dbReference>
<dbReference type="RefSeq" id="WP_011155937.1">
    <property type="nucleotide sequence ID" value="NZ_CP116810.1"/>
</dbReference>
<dbReference type="Gene3D" id="3.30.565.10">
    <property type="entry name" value="Histidine kinase-like ATPase, C-terminal domain"/>
    <property type="match status" value="1"/>
</dbReference>
<evidence type="ECO:0000313" key="3">
    <source>
        <dbReference type="EMBL" id="WCL90499.1"/>
    </source>
</evidence>
<evidence type="ECO:0000313" key="4">
    <source>
        <dbReference type="Proteomes" id="UP000001426"/>
    </source>
</evidence>
<dbReference type="STRING" id="258594.RPA0369"/>
<proteinExistence type="predicted"/>
<name>Q6NCV0_RHOPA</name>